<proteinExistence type="predicted"/>
<evidence type="ECO:0000313" key="3">
    <source>
        <dbReference type="Proteomes" id="UP000037566"/>
    </source>
</evidence>
<sequence length="39" mass="4188">MIKKIVFLALAMLAAAVTSYPTITNAHRAVGPASLFDQR</sequence>
<evidence type="ECO:0000256" key="1">
    <source>
        <dbReference type="SAM" id="SignalP"/>
    </source>
</evidence>
<name>A0A0M0EIR1_KOMEU</name>
<feature type="signal peptide" evidence="1">
    <location>
        <begin position="1"/>
        <end position="19"/>
    </location>
</feature>
<accession>A0A0M0EIR1</accession>
<feature type="chain" id="PRO_5005598068" evidence="1">
    <location>
        <begin position="20"/>
        <end position="39"/>
    </location>
</feature>
<dbReference type="PATRIC" id="fig|33995.3.peg.1969"/>
<dbReference type="Proteomes" id="UP000037566">
    <property type="component" value="Unassembled WGS sequence"/>
</dbReference>
<dbReference type="AlphaFoldDB" id="A0A0M0EIR1"/>
<dbReference type="EMBL" id="LHUQ01000007">
    <property type="protein sequence ID" value="KON64811.1"/>
    <property type="molecule type" value="Genomic_DNA"/>
</dbReference>
<evidence type="ECO:0000313" key="2">
    <source>
        <dbReference type="EMBL" id="KON64811.1"/>
    </source>
</evidence>
<organism evidence="2 3">
    <name type="scientific">Komagataeibacter europaeus</name>
    <name type="common">Gluconacetobacter europaeus</name>
    <dbReference type="NCBI Taxonomy" id="33995"/>
    <lineage>
        <taxon>Bacteria</taxon>
        <taxon>Pseudomonadati</taxon>
        <taxon>Pseudomonadota</taxon>
        <taxon>Alphaproteobacteria</taxon>
        <taxon>Acetobacterales</taxon>
        <taxon>Acetobacteraceae</taxon>
        <taxon>Komagataeibacter</taxon>
    </lineage>
</organism>
<comment type="caution">
    <text evidence="2">The sequence shown here is derived from an EMBL/GenBank/DDBJ whole genome shotgun (WGS) entry which is preliminary data.</text>
</comment>
<protein>
    <submittedName>
        <fullName evidence="2">Uncharacterized protein</fullName>
    </submittedName>
</protein>
<keyword evidence="1" id="KW-0732">Signal</keyword>
<reference evidence="2" key="1">
    <citation type="submission" date="2015-08" db="EMBL/GenBank/DDBJ databases">
        <title>Draft genome sequence of Komagataeibacter europaeus CECT 8546 a cellulose producer strain from vinegar produced by the traditional method.</title>
        <authorList>
            <person name="Poehlein A."/>
            <person name="Valera M.J."/>
            <person name="Haack F.S."/>
            <person name="Mas A."/>
            <person name="Daniel R."/>
            <person name="Streit W.R."/>
            <person name="Mateo E."/>
        </authorList>
    </citation>
    <scope>NUCLEOTIDE SEQUENCE [LARGE SCALE GENOMIC DNA]</scope>
    <source>
        <strain evidence="2">CECT 8546</strain>
    </source>
</reference>
<gene>
    <name evidence="2" type="ORF">KOEU_17810</name>
</gene>
<keyword evidence="3" id="KW-1185">Reference proteome</keyword>